<dbReference type="PROSITE" id="PS50198">
    <property type="entry name" value="PPIC_PPIASE_2"/>
    <property type="match status" value="1"/>
</dbReference>
<dbReference type="GO" id="GO:0005886">
    <property type="term" value="C:plasma membrane"/>
    <property type="evidence" value="ECO:0007669"/>
    <property type="project" value="UniProtKB-SubCell"/>
</dbReference>
<dbReference type="PANTHER" id="PTHR47529:SF1">
    <property type="entry name" value="PERIPLASMIC CHAPERONE PPID"/>
    <property type="match status" value="1"/>
</dbReference>
<reference evidence="14 15" key="1">
    <citation type="submission" date="2019-07" db="EMBL/GenBank/DDBJ databases">
        <title>Buchnera limit thermal tolerance of host aphids.</title>
        <authorList>
            <person name="Zhang B."/>
            <person name="Moran N."/>
        </authorList>
    </citation>
    <scope>NUCLEOTIDE SEQUENCE [LARGE SCALE GENOMIC DNA]</scope>
    <source>
        <strain evidence="14 15">Ago-UT1</strain>
    </source>
</reference>
<dbReference type="Pfam" id="PF13145">
    <property type="entry name" value="Rotamase_2"/>
    <property type="match status" value="1"/>
</dbReference>
<evidence type="ECO:0000313" key="15">
    <source>
        <dbReference type="Proteomes" id="UP000326914"/>
    </source>
</evidence>
<keyword evidence="2" id="KW-1003">Cell membrane</keyword>
<evidence type="ECO:0000256" key="11">
    <source>
        <dbReference type="PROSITE-ProRule" id="PRU00278"/>
    </source>
</evidence>
<keyword evidence="11" id="KW-0697">Rotamase</keyword>
<evidence type="ECO:0000256" key="7">
    <source>
        <dbReference type="ARBA" id="ARBA00023186"/>
    </source>
</evidence>
<evidence type="ECO:0000256" key="9">
    <source>
        <dbReference type="ARBA" id="ARBA00040743"/>
    </source>
</evidence>
<keyword evidence="6 12" id="KW-0472">Membrane</keyword>
<evidence type="ECO:0000256" key="5">
    <source>
        <dbReference type="ARBA" id="ARBA00022989"/>
    </source>
</evidence>
<comment type="similarity">
    <text evidence="8">Belongs to the PpiD chaperone family.</text>
</comment>
<dbReference type="SUPFAM" id="SSF54534">
    <property type="entry name" value="FKBP-like"/>
    <property type="match status" value="1"/>
</dbReference>
<evidence type="ECO:0000256" key="10">
    <source>
        <dbReference type="ARBA" id="ARBA00042775"/>
    </source>
</evidence>
<feature type="domain" description="PpiC" evidence="13">
    <location>
        <begin position="263"/>
        <end position="352"/>
    </location>
</feature>
<dbReference type="AlphaFoldDB" id="A0A5J6ZA76"/>
<dbReference type="InterPro" id="IPR046357">
    <property type="entry name" value="PPIase_dom_sf"/>
</dbReference>
<dbReference type="SUPFAM" id="SSF109998">
    <property type="entry name" value="Triger factor/SurA peptide-binding domain-like"/>
    <property type="match status" value="1"/>
</dbReference>
<dbReference type="RefSeq" id="WP_158346671.1">
    <property type="nucleotide sequence ID" value="NZ_CP042426.1"/>
</dbReference>
<dbReference type="InterPro" id="IPR000297">
    <property type="entry name" value="PPIase_PpiC"/>
</dbReference>
<keyword evidence="7" id="KW-0143">Chaperone</keyword>
<dbReference type="Gene3D" id="3.10.50.40">
    <property type="match status" value="1"/>
</dbReference>
<protein>
    <recommendedName>
        <fullName evidence="9">Periplasmic chaperone PpiD</fullName>
    </recommendedName>
    <alternativeName>
        <fullName evidence="10">Periplasmic folding chaperone</fullName>
    </alternativeName>
</protein>
<evidence type="ECO:0000256" key="4">
    <source>
        <dbReference type="ARBA" id="ARBA00022692"/>
    </source>
</evidence>
<keyword evidence="3" id="KW-0997">Cell inner membrane</keyword>
<evidence type="ECO:0000259" key="13">
    <source>
        <dbReference type="PROSITE" id="PS50198"/>
    </source>
</evidence>
<evidence type="ECO:0000256" key="1">
    <source>
        <dbReference type="ARBA" id="ARBA00004382"/>
    </source>
</evidence>
<evidence type="ECO:0000256" key="2">
    <source>
        <dbReference type="ARBA" id="ARBA00022475"/>
    </source>
</evidence>
<sequence>MINFFKIRSKRIIIQCILGITALSIIFGTLNNYIHKDTTKYIAEVNQEKISFETIKNIFNIELNKHKKILKNLNLVDKKILRKKIYNYVLSQLINNILLEQYVKKIEFNLTNDEIKKVIFNSDIFQENNKFNNTKYLNYLRSLNLTNNEYIELIKKKLNTINLINTIAETDFILDNEKKHILNLLSQKRIIKKAIFKIHSIQNQHVNNIEILNYFKKNKNKFYNPEKFKISYIHIEPNKLNITCNNKEIQNWYKKNLKKYTTQEKRNYSIIQVKTEKEALLILSRLKTGESFEKIAKESSIEPISSKKGGNIGWITINSIPEEIKKSNLNQKNQISNIIKFNNEFLIIKLNKILGKKTKKISEVFDIITSEIKQKKALFIYYNLKNKILFLSQKYKGRFDLIEKKSNIKSIETPWFDKYSVPKILQNSTLKKIIFKQGLLDREKKMRSHSGLIELKNNQLFLLTIKNFKEKKLKNFQEIKKNIIEILKYSKAVKEKKEQIKQILFNLNHGNKEILRKKNIVFNDSEIFSRYDNHPITHKIFSIPYKNNEKKIYIMYQDKNKNFVIAFISKVYNEKFSSNEEAIVVKYLEKNNIEKIFNCIVKNLHKKSKITYNQIKNI</sequence>
<comment type="subcellular location">
    <subcellularLocation>
        <location evidence="1">Cell inner membrane</location>
        <topology evidence="1">Single-pass type II membrane protein</topology>
        <orientation evidence="1">Periplasmic side</orientation>
    </subcellularLocation>
</comment>
<keyword evidence="11 14" id="KW-0413">Isomerase</keyword>
<dbReference type="InterPro" id="IPR027304">
    <property type="entry name" value="Trigger_fact/SurA_dom_sf"/>
</dbReference>
<evidence type="ECO:0000313" key="14">
    <source>
        <dbReference type="EMBL" id="QFQ32284.1"/>
    </source>
</evidence>
<accession>A0A5J6ZA76</accession>
<dbReference type="PANTHER" id="PTHR47529">
    <property type="entry name" value="PEPTIDYL-PROLYL CIS-TRANS ISOMERASE D"/>
    <property type="match status" value="1"/>
</dbReference>
<proteinExistence type="inferred from homology"/>
<dbReference type="InterPro" id="IPR052029">
    <property type="entry name" value="PpiD_chaperone"/>
</dbReference>
<evidence type="ECO:0000256" key="12">
    <source>
        <dbReference type="SAM" id="Phobius"/>
    </source>
</evidence>
<dbReference type="GO" id="GO:0003755">
    <property type="term" value="F:peptidyl-prolyl cis-trans isomerase activity"/>
    <property type="evidence" value="ECO:0007669"/>
    <property type="project" value="UniProtKB-KW"/>
</dbReference>
<dbReference type="Gene3D" id="1.10.4030.10">
    <property type="entry name" value="Porin chaperone SurA, peptide-binding domain"/>
    <property type="match status" value="1"/>
</dbReference>
<keyword evidence="4 12" id="KW-0812">Transmembrane</keyword>
<organism evidence="14 15">
    <name type="scientific">Buchnera aphidicola</name>
    <name type="common">Aphis gossypii</name>
    <dbReference type="NCBI Taxonomy" id="98785"/>
    <lineage>
        <taxon>Bacteria</taxon>
        <taxon>Pseudomonadati</taxon>
        <taxon>Pseudomonadota</taxon>
        <taxon>Gammaproteobacteria</taxon>
        <taxon>Enterobacterales</taxon>
        <taxon>Erwiniaceae</taxon>
        <taxon>Buchnera</taxon>
    </lineage>
</organism>
<dbReference type="EMBL" id="CP042426">
    <property type="protein sequence ID" value="QFQ32284.1"/>
    <property type="molecule type" value="Genomic_DNA"/>
</dbReference>
<evidence type="ECO:0000256" key="6">
    <source>
        <dbReference type="ARBA" id="ARBA00023136"/>
    </source>
</evidence>
<feature type="transmembrane region" description="Helical" evidence="12">
    <location>
        <begin position="12"/>
        <end position="30"/>
    </location>
</feature>
<keyword evidence="5 12" id="KW-1133">Transmembrane helix</keyword>
<evidence type="ECO:0000256" key="8">
    <source>
        <dbReference type="ARBA" id="ARBA00038408"/>
    </source>
</evidence>
<dbReference type="OrthoDB" id="9812372at2"/>
<dbReference type="Pfam" id="PF13624">
    <property type="entry name" value="SurA_N_3"/>
    <property type="match status" value="1"/>
</dbReference>
<evidence type="ECO:0000256" key="3">
    <source>
        <dbReference type="ARBA" id="ARBA00022519"/>
    </source>
</evidence>
<dbReference type="Proteomes" id="UP000326914">
    <property type="component" value="Chromosome"/>
</dbReference>
<gene>
    <name evidence="14" type="ORF">FQV32_02610</name>
</gene>
<name>A0A5J6ZA76_9GAMM</name>